<evidence type="ECO:0000256" key="1">
    <source>
        <dbReference type="SAM" id="MobiDB-lite"/>
    </source>
</evidence>
<dbReference type="Proteomes" id="UP001149400">
    <property type="component" value="Unassembled WGS sequence"/>
</dbReference>
<sequence length="328" mass="35481">MNIKHHALMGFALLPMFAHAGLAEHGGISGEISLIGGVVSTDSNLSTGGEATKNSPLNRSGNRETDSIFGPLGSVAFTWGAGLNHQVFAGTTREDIAVGTIALEIGYKYEFASGTQVTAAYLPTVVSEEVWANPYLTDTARSETDKSGNAYRLQVSRIGGSPLSLDFAYAQTEIDNEQSGTSSFSPTEQNQLAREGDSFYTKASYRQFLGRGLGVAPAVVYINHDADGDAMSYQSIGGELSYFSFAGRNKIVLTGKYHVRDYDAIHPVFEATREDKEYGAFLAYEYGEIFGLDSLSFISLAGYSNIDSNIDFYNASQYLFSLGVSYKF</sequence>
<feature type="compositionally biased region" description="Polar residues" evidence="1">
    <location>
        <begin position="45"/>
        <end position="60"/>
    </location>
</feature>
<feature type="region of interest" description="Disordered" evidence="1">
    <location>
        <begin position="45"/>
        <end position="64"/>
    </location>
</feature>
<dbReference type="InterPro" id="IPR016896">
    <property type="entry name" value="DUF2860"/>
</dbReference>
<keyword evidence="2" id="KW-0732">Signal</keyword>
<gene>
    <name evidence="3" type="ORF">LRP50_15860</name>
</gene>
<feature type="signal peptide" evidence="2">
    <location>
        <begin position="1"/>
        <end position="20"/>
    </location>
</feature>
<protein>
    <submittedName>
        <fullName evidence="3">DUF2860 domain-containing protein</fullName>
    </submittedName>
</protein>
<organism evidence="3 4">
    <name type="scientific">Enterovibrio gelatinilyticus</name>
    <dbReference type="NCBI Taxonomy" id="2899819"/>
    <lineage>
        <taxon>Bacteria</taxon>
        <taxon>Pseudomonadati</taxon>
        <taxon>Pseudomonadota</taxon>
        <taxon>Gammaproteobacteria</taxon>
        <taxon>Vibrionales</taxon>
        <taxon>Vibrionaceae</taxon>
        <taxon>Enterovibrio</taxon>
    </lineage>
</organism>
<proteinExistence type="predicted"/>
<dbReference type="Pfam" id="PF11059">
    <property type="entry name" value="DUF2860"/>
    <property type="match status" value="1"/>
</dbReference>
<name>A0ABT5R3M0_9GAMM</name>
<feature type="chain" id="PRO_5047452231" evidence="2">
    <location>
        <begin position="21"/>
        <end position="328"/>
    </location>
</feature>
<reference evidence="3" key="1">
    <citation type="submission" date="2021-12" db="EMBL/GenBank/DDBJ databases">
        <title>Enterovibrio ZSDZ35 sp. nov. and Enterovibrio ZSDZ42 sp. nov., isolated from coastal seawater in Qingdao.</title>
        <authorList>
            <person name="Zhang P."/>
        </authorList>
    </citation>
    <scope>NUCLEOTIDE SEQUENCE</scope>
    <source>
        <strain evidence="3">ZSDZ42</strain>
    </source>
</reference>
<keyword evidence="4" id="KW-1185">Reference proteome</keyword>
<dbReference type="RefSeq" id="WP_274165431.1">
    <property type="nucleotide sequence ID" value="NZ_JAJUBC010000018.1"/>
</dbReference>
<dbReference type="EMBL" id="JAJUBC010000018">
    <property type="protein sequence ID" value="MDD1794609.1"/>
    <property type="molecule type" value="Genomic_DNA"/>
</dbReference>
<dbReference type="PIRSF" id="PIRSF028696">
    <property type="entry name" value="UCP028696"/>
    <property type="match status" value="1"/>
</dbReference>
<comment type="caution">
    <text evidence="3">The sequence shown here is derived from an EMBL/GenBank/DDBJ whole genome shotgun (WGS) entry which is preliminary data.</text>
</comment>
<accession>A0ABT5R3M0</accession>
<evidence type="ECO:0000313" key="4">
    <source>
        <dbReference type="Proteomes" id="UP001149400"/>
    </source>
</evidence>
<evidence type="ECO:0000313" key="3">
    <source>
        <dbReference type="EMBL" id="MDD1794609.1"/>
    </source>
</evidence>
<evidence type="ECO:0000256" key="2">
    <source>
        <dbReference type="SAM" id="SignalP"/>
    </source>
</evidence>